<feature type="domain" description="Tyr recombinase" evidence="4">
    <location>
        <begin position="193"/>
        <end position="387"/>
    </location>
</feature>
<dbReference type="InterPro" id="IPR010998">
    <property type="entry name" value="Integrase_recombinase_N"/>
</dbReference>
<dbReference type="InterPro" id="IPR058717">
    <property type="entry name" value="Phage_L5_Integrase_N"/>
</dbReference>
<dbReference type="AlphaFoldDB" id="A0A0F0KGT8"/>
<keyword evidence="3" id="KW-0233">DNA recombination</keyword>
<proteinExistence type="inferred from homology"/>
<comment type="similarity">
    <text evidence="1">Belongs to the 'phage' integrase family.</text>
</comment>
<dbReference type="PROSITE" id="PS51898">
    <property type="entry name" value="TYR_RECOMBINASE"/>
    <property type="match status" value="1"/>
</dbReference>
<protein>
    <submittedName>
        <fullName evidence="5">Putative prophage phiRv2 integrase</fullName>
    </submittedName>
</protein>
<name>A0A0F0KGT8_9MICO</name>
<reference evidence="5 6" key="1">
    <citation type="submission" date="2015-02" db="EMBL/GenBank/DDBJ databases">
        <title>Draft genome sequences of ten Microbacterium spp. with emphasis on heavy metal contaminated environments.</title>
        <authorList>
            <person name="Corretto E."/>
        </authorList>
    </citation>
    <scope>NUCLEOTIDE SEQUENCE [LARGE SCALE GENOMIC DNA]</scope>
    <source>
        <strain evidence="5 6">BEL163</strain>
    </source>
</reference>
<dbReference type="InterPro" id="IPR013762">
    <property type="entry name" value="Integrase-like_cat_sf"/>
</dbReference>
<dbReference type="Pfam" id="PF00589">
    <property type="entry name" value="Phage_integrase"/>
    <property type="match status" value="1"/>
</dbReference>
<dbReference type="Gene3D" id="1.10.150.130">
    <property type="match status" value="1"/>
</dbReference>
<evidence type="ECO:0000313" key="6">
    <source>
        <dbReference type="Proteomes" id="UP000033725"/>
    </source>
</evidence>
<dbReference type="InterPro" id="IPR011010">
    <property type="entry name" value="DNA_brk_join_enz"/>
</dbReference>
<dbReference type="Pfam" id="PF26003">
    <property type="entry name" value="Integrase_N_phage"/>
    <property type="match status" value="1"/>
</dbReference>
<evidence type="ECO:0000313" key="5">
    <source>
        <dbReference type="EMBL" id="KJL18496.1"/>
    </source>
</evidence>
<dbReference type="EMBL" id="JYIV01000030">
    <property type="protein sequence ID" value="KJL18496.1"/>
    <property type="molecule type" value="Genomic_DNA"/>
</dbReference>
<sequence length="400" mass="43793">MAKQWGAIRKLPSGRVQASYVGPDSVRYTAPHTFSDDPPSPAGVKGRTGRAKAEAWLRAVRSDIERGAWVSPTQAAEAAQDEEKRAAAERFGLYAATWIAQRKSNKGVPLRPKTRAEYERQLAAGLSTFANDRLTAITPARVRAWHDERTKRGATQAGAEARLLRAILNTALVDGIIPTNPVPPNLTRTSTGKAHRPPTAEELAVLLEEVGPFCRLGVLLGAYGGLRLSEWRALRRKDVQIASGRTLISVDRQALFIPKTGWVVGAPKSEEGVRVVPLPLGLTPDVETHLREFVGPFPDDLLFPPVGTSEFMHDRQFNKHWNRARDAAGVRHVVREHDLRAFAGTALAQSGATLRETMSFLGHSTTTAAMAYQATTGREAELVDRMPLPTAPRKVTKLHE</sequence>
<dbReference type="GO" id="GO:0015074">
    <property type="term" value="P:DNA integration"/>
    <property type="evidence" value="ECO:0007669"/>
    <property type="project" value="InterPro"/>
</dbReference>
<dbReference type="Proteomes" id="UP000033725">
    <property type="component" value="Unassembled WGS sequence"/>
</dbReference>
<gene>
    <name evidence="5" type="ORF">RN51_03330</name>
</gene>
<evidence type="ECO:0000256" key="1">
    <source>
        <dbReference type="ARBA" id="ARBA00008857"/>
    </source>
</evidence>
<dbReference type="GO" id="GO:0003677">
    <property type="term" value="F:DNA binding"/>
    <property type="evidence" value="ECO:0007669"/>
    <property type="project" value="UniProtKB-KW"/>
</dbReference>
<dbReference type="GO" id="GO:0006310">
    <property type="term" value="P:DNA recombination"/>
    <property type="evidence" value="ECO:0007669"/>
    <property type="project" value="UniProtKB-KW"/>
</dbReference>
<evidence type="ECO:0000259" key="4">
    <source>
        <dbReference type="PROSITE" id="PS51898"/>
    </source>
</evidence>
<comment type="caution">
    <text evidence="5">The sequence shown here is derived from an EMBL/GenBank/DDBJ whole genome shotgun (WGS) entry which is preliminary data.</text>
</comment>
<organism evidence="5 6">
    <name type="scientific">Microbacterium oxydans</name>
    <dbReference type="NCBI Taxonomy" id="82380"/>
    <lineage>
        <taxon>Bacteria</taxon>
        <taxon>Bacillati</taxon>
        <taxon>Actinomycetota</taxon>
        <taxon>Actinomycetes</taxon>
        <taxon>Micrococcales</taxon>
        <taxon>Microbacteriaceae</taxon>
        <taxon>Microbacterium</taxon>
    </lineage>
</organism>
<keyword evidence="2" id="KW-0238">DNA-binding</keyword>
<dbReference type="PANTHER" id="PTHR30349">
    <property type="entry name" value="PHAGE INTEGRASE-RELATED"/>
    <property type="match status" value="1"/>
</dbReference>
<dbReference type="InterPro" id="IPR002104">
    <property type="entry name" value="Integrase_catalytic"/>
</dbReference>
<dbReference type="Gene3D" id="1.10.443.10">
    <property type="entry name" value="Intergrase catalytic core"/>
    <property type="match status" value="1"/>
</dbReference>
<accession>A0A0F0KGT8</accession>
<dbReference type="InterPro" id="IPR050090">
    <property type="entry name" value="Tyrosine_recombinase_XerCD"/>
</dbReference>
<dbReference type="PATRIC" id="fig|82380.10.peg.3338"/>
<dbReference type="PANTHER" id="PTHR30349:SF64">
    <property type="entry name" value="PROPHAGE INTEGRASE INTD-RELATED"/>
    <property type="match status" value="1"/>
</dbReference>
<evidence type="ECO:0000256" key="2">
    <source>
        <dbReference type="ARBA" id="ARBA00023125"/>
    </source>
</evidence>
<dbReference type="SUPFAM" id="SSF56349">
    <property type="entry name" value="DNA breaking-rejoining enzymes"/>
    <property type="match status" value="1"/>
</dbReference>
<evidence type="ECO:0000256" key="3">
    <source>
        <dbReference type="ARBA" id="ARBA00023172"/>
    </source>
</evidence>